<feature type="compositionally biased region" description="Basic and acidic residues" evidence="1">
    <location>
        <begin position="52"/>
        <end position="64"/>
    </location>
</feature>
<feature type="compositionally biased region" description="Basic and acidic residues" evidence="1">
    <location>
        <begin position="20"/>
        <end position="29"/>
    </location>
</feature>
<accession>A0AAV7FMA1</accession>
<feature type="region of interest" description="Disordered" evidence="1">
    <location>
        <begin position="17"/>
        <end position="64"/>
    </location>
</feature>
<sequence length="64" mass="7192">MSRFGVDEELASVLGGFAKSEAREREEGCGHGVGLRRKKNHPKPPSPSRFISESRRAWKEMKHG</sequence>
<reference evidence="2 3" key="1">
    <citation type="journal article" date="2021" name="Hortic Res">
        <title>Chromosome-scale assembly of the Dendrobium chrysotoxum genome enhances the understanding of orchid evolution.</title>
        <authorList>
            <person name="Zhang Y."/>
            <person name="Zhang G.Q."/>
            <person name="Zhang D."/>
            <person name="Liu X.D."/>
            <person name="Xu X.Y."/>
            <person name="Sun W.H."/>
            <person name="Yu X."/>
            <person name="Zhu X."/>
            <person name="Wang Z.W."/>
            <person name="Zhao X."/>
            <person name="Zhong W.Y."/>
            <person name="Chen H."/>
            <person name="Yin W.L."/>
            <person name="Huang T."/>
            <person name="Niu S.C."/>
            <person name="Liu Z.J."/>
        </authorList>
    </citation>
    <scope>NUCLEOTIDE SEQUENCE [LARGE SCALE GENOMIC DNA]</scope>
    <source>
        <strain evidence="2">Lindl</strain>
    </source>
</reference>
<proteinExistence type="predicted"/>
<comment type="caution">
    <text evidence="2">The sequence shown here is derived from an EMBL/GenBank/DDBJ whole genome shotgun (WGS) entry which is preliminary data.</text>
</comment>
<evidence type="ECO:0000313" key="2">
    <source>
        <dbReference type="EMBL" id="KAH0436599.1"/>
    </source>
</evidence>
<dbReference type="Proteomes" id="UP000775213">
    <property type="component" value="Unassembled WGS sequence"/>
</dbReference>
<protein>
    <submittedName>
        <fullName evidence="2">Uncharacterized protein</fullName>
    </submittedName>
</protein>
<keyword evidence="3" id="KW-1185">Reference proteome</keyword>
<dbReference type="AlphaFoldDB" id="A0AAV7FMA1"/>
<evidence type="ECO:0000313" key="3">
    <source>
        <dbReference type="Proteomes" id="UP000775213"/>
    </source>
</evidence>
<name>A0AAV7FMA1_DENCH</name>
<evidence type="ECO:0000256" key="1">
    <source>
        <dbReference type="SAM" id="MobiDB-lite"/>
    </source>
</evidence>
<gene>
    <name evidence="2" type="ORF">IEQ34_026381</name>
</gene>
<organism evidence="2 3">
    <name type="scientific">Dendrobium chrysotoxum</name>
    <name type="common">Orchid</name>
    <dbReference type="NCBI Taxonomy" id="161865"/>
    <lineage>
        <taxon>Eukaryota</taxon>
        <taxon>Viridiplantae</taxon>
        <taxon>Streptophyta</taxon>
        <taxon>Embryophyta</taxon>
        <taxon>Tracheophyta</taxon>
        <taxon>Spermatophyta</taxon>
        <taxon>Magnoliopsida</taxon>
        <taxon>Liliopsida</taxon>
        <taxon>Asparagales</taxon>
        <taxon>Orchidaceae</taxon>
        <taxon>Epidendroideae</taxon>
        <taxon>Malaxideae</taxon>
        <taxon>Dendrobiinae</taxon>
        <taxon>Dendrobium</taxon>
    </lineage>
</organism>
<dbReference type="EMBL" id="JAGFBR010000747">
    <property type="protein sequence ID" value="KAH0436599.1"/>
    <property type="molecule type" value="Genomic_DNA"/>
</dbReference>